<protein>
    <submittedName>
        <fullName evidence="1">Class I SAM-dependent methyltransferase</fullName>
    </submittedName>
</protein>
<dbReference type="SUPFAM" id="SSF53335">
    <property type="entry name" value="S-adenosyl-L-methionine-dependent methyltransferases"/>
    <property type="match status" value="1"/>
</dbReference>
<accession>A0A516GXT3</accession>
<dbReference type="AlphaFoldDB" id="A0A516GXT3"/>
<dbReference type="Gene3D" id="3.40.50.150">
    <property type="entry name" value="Vaccinia Virus protein VP39"/>
    <property type="match status" value="1"/>
</dbReference>
<dbReference type="InterPro" id="IPR029063">
    <property type="entry name" value="SAM-dependent_MTases_sf"/>
</dbReference>
<name>A0A516GXT3_9PROT</name>
<dbReference type="GO" id="GO:0032259">
    <property type="term" value="P:methylation"/>
    <property type="evidence" value="ECO:0007669"/>
    <property type="project" value="UniProtKB-KW"/>
</dbReference>
<dbReference type="PANTHER" id="PTHR43861">
    <property type="entry name" value="TRANS-ACONITATE 2-METHYLTRANSFERASE-RELATED"/>
    <property type="match status" value="1"/>
</dbReference>
<reference evidence="1 2" key="1">
    <citation type="submission" date="2019-07" db="EMBL/GenBank/DDBJ databases">
        <title>Genome sequencing for Ferrovibrio sp. K5.</title>
        <authorList>
            <person name="Park S.-J."/>
        </authorList>
    </citation>
    <scope>NUCLEOTIDE SEQUENCE [LARGE SCALE GENOMIC DNA]</scope>
    <source>
        <strain evidence="1 2">K5</strain>
    </source>
</reference>
<keyword evidence="1" id="KW-0808">Transferase</keyword>
<sequence length="367" mass="41054">MIAILYGIARRTAKTTKKRSNTLNTTVEKAQQVAARESFQLEHDNLCVICGQRSHVNVIGAVKEHEYENTTAIAFPVIQCQCGHVYLFPRPSISELGRIYPPTYYAFGDDSEEPDSWVLRAVARGRVKALETRLVPFLPQVAGRPLRILDIGCGEGKFLDAIKTLIPEAQTYGLDSSSSALSRAERKGHKIIHGFIGEVEIEPQFFDAVICLHVIEHVARPDQFLNECRNLLQPAGVMLFETPTIDTLAFRVFRSGVWGGYHAPRHWHLFSASSFARLAGKAGLDVKHNETYPIGTFWVWTFHVLAMKWLPRSIADTIFPPKVIVGRRFYDFALLAATSILDSLIKLSSKAAGGMWIIMTHRSAPPQ</sequence>
<evidence type="ECO:0000313" key="1">
    <source>
        <dbReference type="EMBL" id="QDO96349.1"/>
    </source>
</evidence>
<dbReference type="OrthoDB" id="9810247at2"/>
<keyword evidence="1" id="KW-0489">Methyltransferase</keyword>
<evidence type="ECO:0000313" key="2">
    <source>
        <dbReference type="Proteomes" id="UP000317496"/>
    </source>
</evidence>
<keyword evidence="2" id="KW-1185">Reference proteome</keyword>
<proteinExistence type="predicted"/>
<dbReference type="GO" id="GO:0008168">
    <property type="term" value="F:methyltransferase activity"/>
    <property type="evidence" value="ECO:0007669"/>
    <property type="project" value="UniProtKB-KW"/>
</dbReference>
<dbReference type="Proteomes" id="UP000317496">
    <property type="component" value="Chromosome"/>
</dbReference>
<dbReference type="CDD" id="cd02440">
    <property type="entry name" value="AdoMet_MTases"/>
    <property type="match status" value="1"/>
</dbReference>
<dbReference type="EMBL" id="CP041636">
    <property type="protein sequence ID" value="QDO96349.1"/>
    <property type="molecule type" value="Genomic_DNA"/>
</dbReference>
<gene>
    <name evidence="1" type="ORF">FNB15_03220</name>
</gene>
<organism evidence="1 2">
    <name type="scientific">Ferrovibrio terrae</name>
    <dbReference type="NCBI Taxonomy" id="2594003"/>
    <lineage>
        <taxon>Bacteria</taxon>
        <taxon>Pseudomonadati</taxon>
        <taxon>Pseudomonadota</taxon>
        <taxon>Alphaproteobacteria</taxon>
        <taxon>Rhodospirillales</taxon>
        <taxon>Rhodospirillaceae</taxon>
        <taxon>Ferrovibrio</taxon>
    </lineage>
</organism>
<dbReference type="KEGG" id="fer:FNB15_03220"/>
<dbReference type="Pfam" id="PF13489">
    <property type="entry name" value="Methyltransf_23"/>
    <property type="match status" value="1"/>
</dbReference>